<dbReference type="InterPro" id="IPR036188">
    <property type="entry name" value="FAD/NAD-bd_sf"/>
</dbReference>
<evidence type="ECO:0000259" key="1">
    <source>
        <dbReference type="Pfam" id="PF01266"/>
    </source>
</evidence>
<name>A0AAV1RSU2_9ROSI</name>
<proteinExistence type="predicted"/>
<keyword evidence="3" id="KW-1185">Reference proteome</keyword>
<protein>
    <recommendedName>
        <fullName evidence="1">FAD dependent oxidoreductase domain-containing protein</fullName>
    </recommendedName>
</protein>
<dbReference type="Gene3D" id="3.50.50.60">
    <property type="entry name" value="FAD/NAD(P)-binding domain"/>
    <property type="match status" value="1"/>
</dbReference>
<dbReference type="Proteomes" id="UP001314170">
    <property type="component" value="Unassembled WGS sequence"/>
</dbReference>
<accession>A0AAV1RSU2</accession>
<dbReference type="AlphaFoldDB" id="A0AAV1RSU2"/>
<dbReference type="SUPFAM" id="SSF51905">
    <property type="entry name" value="FAD/NAD(P)-binding domain"/>
    <property type="match status" value="1"/>
</dbReference>
<dbReference type="EMBL" id="CAWUPB010001158">
    <property type="protein sequence ID" value="CAK7339781.1"/>
    <property type="molecule type" value="Genomic_DNA"/>
</dbReference>
<dbReference type="PANTHER" id="PTHR13847">
    <property type="entry name" value="SARCOSINE DEHYDROGENASE-RELATED"/>
    <property type="match status" value="1"/>
</dbReference>
<dbReference type="Pfam" id="PF01266">
    <property type="entry name" value="DAO"/>
    <property type="match status" value="1"/>
</dbReference>
<dbReference type="GO" id="GO:0005737">
    <property type="term" value="C:cytoplasm"/>
    <property type="evidence" value="ECO:0007669"/>
    <property type="project" value="TreeGrafter"/>
</dbReference>
<gene>
    <name evidence="2" type="ORF">DCAF_LOCUS14857</name>
</gene>
<dbReference type="InterPro" id="IPR006076">
    <property type="entry name" value="FAD-dep_OxRdtase"/>
</dbReference>
<dbReference type="PANTHER" id="PTHR13847:SF150">
    <property type="entry name" value="OXIDOREDUCTASE TDA3-RELATED"/>
    <property type="match status" value="1"/>
</dbReference>
<evidence type="ECO:0000313" key="2">
    <source>
        <dbReference type="EMBL" id="CAK7339781.1"/>
    </source>
</evidence>
<evidence type="ECO:0000313" key="3">
    <source>
        <dbReference type="Proteomes" id="UP001314170"/>
    </source>
</evidence>
<comment type="caution">
    <text evidence="2">The sequence shown here is derived from an EMBL/GenBank/DDBJ whole genome shotgun (WGS) entry which is preliminary data.</text>
</comment>
<organism evidence="2 3">
    <name type="scientific">Dovyalis caffra</name>
    <dbReference type="NCBI Taxonomy" id="77055"/>
    <lineage>
        <taxon>Eukaryota</taxon>
        <taxon>Viridiplantae</taxon>
        <taxon>Streptophyta</taxon>
        <taxon>Embryophyta</taxon>
        <taxon>Tracheophyta</taxon>
        <taxon>Spermatophyta</taxon>
        <taxon>Magnoliopsida</taxon>
        <taxon>eudicotyledons</taxon>
        <taxon>Gunneridae</taxon>
        <taxon>Pentapetalae</taxon>
        <taxon>rosids</taxon>
        <taxon>fabids</taxon>
        <taxon>Malpighiales</taxon>
        <taxon>Salicaceae</taxon>
        <taxon>Flacourtieae</taxon>
        <taxon>Dovyalis</taxon>
    </lineage>
</organism>
<reference evidence="2 3" key="1">
    <citation type="submission" date="2024-01" db="EMBL/GenBank/DDBJ databases">
        <authorList>
            <person name="Waweru B."/>
        </authorList>
    </citation>
    <scope>NUCLEOTIDE SEQUENCE [LARGE SCALE GENOMIC DNA]</scope>
</reference>
<feature type="domain" description="FAD dependent oxidoreductase" evidence="1">
    <location>
        <begin position="11"/>
        <end position="151"/>
    </location>
</feature>
<sequence>MEEELLSSRERERVYGVRAHSIVLEPKEPDAITPHALSLSYHPAQAWSKEAVMALLDGNMVVVEVPEDPEQIVGDPESLQVLKRVARTVSSHLAEGEARLKAEQACFLPCTDDSIPVIGEIPGVRGCYVATGHNCWGILNGPATGAAMAELIVDGQSSIVDLTRFSPARFSRRSRKG</sequence>